<comment type="cofactor">
    <cofactor evidence="8">
        <name>Mg(2+)</name>
        <dbReference type="ChEBI" id="CHEBI:18420"/>
    </cofactor>
</comment>
<keyword evidence="2 8" id="KW-0548">Nucleotidyltransferase</keyword>
<evidence type="ECO:0000313" key="13">
    <source>
        <dbReference type="Proteomes" id="UP000388235"/>
    </source>
</evidence>
<keyword evidence="6 8" id="KW-0511">Multifunctional enzyme</keyword>
<evidence type="ECO:0000256" key="1">
    <source>
        <dbReference type="ARBA" id="ARBA00022679"/>
    </source>
</evidence>
<dbReference type="HAMAP" id="MF_00277">
    <property type="entry name" value="PII_uridylyl_transf"/>
    <property type="match status" value="1"/>
</dbReference>
<evidence type="ECO:0000259" key="10">
    <source>
        <dbReference type="PROSITE" id="PS51671"/>
    </source>
</evidence>
<comment type="catalytic activity">
    <reaction evidence="7">
        <text>guanosine 3',5'-bis(diphosphate) + H2O = GDP + diphosphate + H(+)</text>
        <dbReference type="Rhea" id="RHEA:14253"/>
        <dbReference type="ChEBI" id="CHEBI:15377"/>
        <dbReference type="ChEBI" id="CHEBI:15378"/>
        <dbReference type="ChEBI" id="CHEBI:33019"/>
        <dbReference type="ChEBI" id="CHEBI:58189"/>
        <dbReference type="ChEBI" id="CHEBI:77828"/>
        <dbReference type="EC" id="3.1.7.2"/>
    </reaction>
</comment>
<dbReference type="GO" id="GO:0008081">
    <property type="term" value="F:phosphoric diester hydrolase activity"/>
    <property type="evidence" value="ECO:0007669"/>
    <property type="project" value="UniProtKB-UniRule"/>
</dbReference>
<feature type="domain" description="ACT" evidence="10">
    <location>
        <begin position="666"/>
        <end position="747"/>
    </location>
</feature>
<dbReference type="OrthoDB" id="9758038at2"/>
<dbReference type="InterPro" id="IPR045865">
    <property type="entry name" value="ACT-like_dom_sf"/>
</dbReference>
<dbReference type="PROSITE" id="PS51671">
    <property type="entry name" value="ACT"/>
    <property type="match status" value="2"/>
</dbReference>
<dbReference type="InterPro" id="IPR006674">
    <property type="entry name" value="HD_domain"/>
</dbReference>
<evidence type="ECO:0000256" key="8">
    <source>
        <dbReference type="HAMAP-Rule" id="MF_00277"/>
    </source>
</evidence>
<evidence type="ECO:0000256" key="9">
    <source>
        <dbReference type="SAM" id="MobiDB-lite"/>
    </source>
</evidence>
<evidence type="ECO:0000256" key="7">
    <source>
        <dbReference type="ARBA" id="ARBA00047968"/>
    </source>
</evidence>
<dbReference type="GO" id="GO:0008893">
    <property type="term" value="F:guanosine-3',5'-bis(diphosphate) 3'-diphosphatase activity"/>
    <property type="evidence" value="ECO:0007669"/>
    <property type="project" value="UniProtKB-EC"/>
</dbReference>
<sequence length="849" mass="95788">MSRRNDLKAALLPLYEQLKKGVPALDLAAERAAQVESAILELWEQAGLGAPYQLLAVGGFGRQEVYPYSDIDLLVLLPDQTGNADAELTQFVQSLWDLGLEVGQSVRTLAQCGDEAAKDISTATAMLECRLLVGDPASVDAIRNQVRDAWPERDFFEAKRDEQSQRHSRRGDSEYSLEPNIKASPGGLRDLHTLIWITGRMGLGSTLDELFNRGFLREREYSLLLEAHEFLAATRFALHKSAGRAQNRLQFEHQAPVADSLGFTGEHPKQQVEAFMQRYYLMVMRVNEFNEVLLQQIAESLYRSETPEIIEISSRFQIRDNLLEVTHERVFEQQPQALMELFALLADNPAIIGISAETTRLVYRSRHLIDDAFRSDLRVISHFMEILRRPQRLTDILRRMRLYGVLSNYIPTFGNVMGLMQHDLFHIFTVDAHTIQLVNHLTSFWTGEVADQYPIVTDVVQRVPKIELLILAGLFHDLGKGRGGDHSEIGAPEAEAFCLRHWLSAYDARLVAWMVRHHLLMSTTAQRMDISDPVVIHEFAEQVGTLDRLDYLFALTVADISATNPELWNAWRASLLRQLYRATQGVLRRGLDHAAPSIGDLISDTRASVAARLEIGDDRLAAYFEPLGVSYFAQHSVDEIEWHTRALIDQPELPLVLTRNLAAGTQVFVCGPDRNKLFAAFCRVLDQGALTVVDARVCTTQDGRVMDSFMVMDANDMIAIAEPERVERVCQQLRAAFADPSANQLCNDGLTPRIKRYFSDPTHIKFYPDSHRNRTVMELVSPDRPGLLARVAGVLDELNLDLVLAKIATLGERVEDHFYIVNEQRTAVEDPAVLAALKTRLQQELDEHA</sequence>
<dbReference type="GO" id="GO:0006808">
    <property type="term" value="P:regulation of nitrogen utilization"/>
    <property type="evidence" value="ECO:0007669"/>
    <property type="project" value="UniProtKB-UniRule"/>
</dbReference>
<dbReference type="SUPFAM" id="SSF55021">
    <property type="entry name" value="ACT-like"/>
    <property type="match status" value="2"/>
</dbReference>
<evidence type="ECO:0000259" key="11">
    <source>
        <dbReference type="PROSITE" id="PS51831"/>
    </source>
</evidence>
<feature type="domain" description="HD" evidence="11">
    <location>
        <begin position="430"/>
        <end position="552"/>
    </location>
</feature>
<dbReference type="Pfam" id="PF08335">
    <property type="entry name" value="GlnD_UR_UTase"/>
    <property type="match status" value="1"/>
</dbReference>
<organism evidence="12 13">
    <name type="scientific">Litorivicinus lipolyticus</name>
    <dbReference type="NCBI Taxonomy" id="418701"/>
    <lineage>
        <taxon>Bacteria</taxon>
        <taxon>Pseudomonadati</taxon>
        <taxon>Pseudomonadota</taxon>
        <taxon>Gammaproteobacteria</taxon>
        <taxon>Oceanospirillales</taxon>
        <taxon>Litorivicinaceae</taxon>
        <taxon>Litorivicinus</taxon>
    </lineage>
</organism>
<reference evidence="12 13" key="1">
    <citation type="submission" date="2019-11" db="EMBL/GenBank/DDBJ databases">
        <authorList>
            <person name="Khan S.A."/>
            <person name="Jeon C.O."/>
            <person name="Chun B.H."/>
        </authorList>
    </citation>
    <scope>NUCLEOTIDE SEQUENCE [LARGE SCALE GENOMIC DNA]</scope>
    <source>
        <strain evidence="12 13">IMCC 1097</strain>
    </source>
</reference>
<comment type="activity regulation">
    <text evidence="8">Uridylyltransferase (UTase) activity is inhibited by glutamine, while glutamine activates uridylyl-removing (UR) activity.</text>
</comment>
<dbReference type="SUPFAM" id="SSF81301">
    <property type="entry name" value="Nucleotidyltransferase"/>
    <property type="match status" value="1"/>
</dbReference>
<dbReference type="RefSeq" id="WP_153713463.1">
    <property type="nucleotide sequence ID" value="NZ_CP045871.1"/>
</dbReference>
<dbReference type="PROSITE" id="PS51831">
    <property type="entry name" value="HD"/>
    <property type="match status" value="1"/>
</dbReference>
<dbReference type="PANTHER" id="PTHR47320">
    <property type="entry name" value="BIFUNCTIONAL URIDYLYLTRANSFERASE/URIDYLYL-REMOVING ENZYME"/>
    <property type="match status" value="1"/>
</dbReference>
<dbReference type="GO" id="GO:0008773">
    <property type="term" value="F:[protein-PII] uridylyltransferase activity"/>
    <property type="evidence" value="ECO:0007669"/>
    <property type="project" value="UniProtKB-UniRule"/>
</dbReference>
<dbReference type="SUPFAM" id="SSF109604">
    <property type="entry name" value="HD-domain/PDEase-like"/>
    <property type="match status" value="1"/>
</dbReference>
<keyword evidence="3" id="KW-0677">Repeat</keyword>
<dbReference type="CDD" id="cd00077">
    <property type="entry name" value="HDc"/>
    <property type="match status" value="1"/>
</dbReference>
<evidence type="ECO:0000256" key="3">
    <source>
        <dbReference type="ARBA" id="ARBA00022737"/>
    </source>
</evidence>
<feature type="region of interest" description="Uridylyltransferase" evidence="8">
    <location>
        <begin position="1"/>
        <end position="311"/>
    </location>
</feature>
<dbReference type="PANTHER" id="PTHR47320:SF1">
    <property type="entry name" value="BIFUNCTIONAL URIDYLYLTRANSFERASE_URIDYLYL-REMOVING ENZYME"/>
    <property type="match status" value="1"/>
</dbReference>
<keyword evidence="4 8" id="KW-0378">Hydrolase</keyword>
<evidence type="ECO:0000313" key="12">
    <source>
        <dbReference type="EMBL" id="QGG79959.1"/>
    </source>
</evidence>
<dbReference type="EC" id="2.7.7.59" evidence="8"/>
<dbReference type="EC" id="3.1.4.-" evidence="8"/>
<comment type="function">
    <text evidence="8">Modifies, by uridylylation and deuridylylation, the PII regulatory proteins (GlnB and homologs), in response to the nitrogen status of the cell that GlnD senses through the glutamine level. Under low glutamine levels, catalyzes the conversion of the PII proteins and UTP to PII-UMP and PPi, while under higher glutamine levels, GlnD hydrolyzes PII-UMP to PII and UMP (deuridylylation). Thus, controls uridylylation state and activity of the PII proteins, and plays an important role in the regulation of nitrogen metabolism.</text>
</comment>
<dbReference type="CDD" id="cd05401">
    <property type="entry name" value="NT_GlnE_GlnD_like"/>
    <property type="match status" value="1"/>
</dbReference>
<dbReference type="InterPro" id="IPR010043">
    <property type="entry name" value="UTase/UR"/>
</dbReference>
<feature type="domain" description="ACT" evidence="10">
    <location>
        <begin position="776"/>
        <end position="849"/>
    </location>
</feature>
<dbReference type="InterPro" id="IPR003607">
    <property type="entry name" value="HD/PDEase_dom"/>
</dbReference>
<feature type="compositionally biased region" description="Basic and acidic residues" evidence="9">
    <location>
        <begin position="157"/>
        <end position="173"/>
    </location>
</feature>
<keyword evidence="1 8" id="KW-0808">Transferase</keyword>
<dbReference type="Pfam" id="PF01966">
    <property type="entry name" value="HD"/>
    <property type="match status" value="1"/>
</dbReference>
<comment type="domain">
    <text evidence="8">Has four distinct domains: an N-terminal nucleotidyltransferase (NT) domain responsible for UTase activity, a central HD domain that encodes UR activity, and two C-terminal ACT domains that seem to have a role in glutamine sensing.</text>
</comment>
<dbReference type="Gene3D" id="1.10.3210.10">
    <property type="entry name" value="Hypothetical protein af1432"/>
    <property type="match status" value="1"/>
</dbReference>
<keyword evidence="5 8" id="KW-0460">Magnesium</keyword>
<comment type="similarity">
    <text evidence="8">Belongs to the GlnD family.</text>
</comment>
<name>A0A5Q2Q6N8_9GAMM</name>
<dbReference type="EMBL" id="CP045871">
    <property type="protein sequence ID" value="QGG79959.1"/>
    <property type="molecule type" value="Genomic_DNA"/>
</dbReference>
<dbReference type="Proteomes" id="UP000388235">
    <property type="component" value="Chromosome"/>
</dbReference>
<gene>
    <name evidence="8 12" type="primary">glnD</name>
    <name evidence="12" type="ORF">GH975_04935</name>
</gene>
<dbReference type="CDD" id="cd04900">
    <property type="entry name" value="ACT_UUR-like_1"/>
    <property type="match status" value="1"/>
</dbReference>
<dbReference type="KEGG" id="llp:GH975_04935"/>
<dbReference type="Gene3D" id="3.30.70.260">
    <property type="match status" value="1"/>
</dbReference>
<evidence type="ECO:0000256" key="2">
    <source>
        <dbReference type="ARBA" id="ARBA00022695"/>
    </source>
</evidence>
<proteinExistence type="inferred from homology"/>
<dbReference type="SMART" id="SM00471">
    <property type="entry name" value="HDc"/>
    <property type="match status" value="1"/>
</dbReference>
<dbReference type="PIRSF" id="PIRSF006288">
    <property type="entry name" value="PII_uridyltransf"/>
    <property type="match status" value="1"/>
</dbReference>
<dbReference type="CDD" id="cd04899">
    <property type="entry name" value="ACT_ACR-UUR-like_2"/>
    <property type="match status" value="1"/>
</dbReference>
<accession>A0A5Q2Q6N8</accession>
<evidence type="ECO:0000256" key="5">
    <source>
        <dbReference type="ARBA" id="ARBA00022842"/>
    </source>
</evidence>
<dbReference type="NCBIfam" id="TIGR01693">
    <property type="entry name" value="UTase_glnD"/>
    <property type="match status" value="1"/>
</dbReference>
<dbReference type="InterPro" id="IPR043519">
    <property type="entry name" value="NT_sf"/>
</dbReference>
<protein>
    <recommendedName>
        <fullName evidence="8">Bifunctional uridylyltransferase/uridylyl-removing enzyme</fullName>
        <shortName evidence="8">UTase/UR</shortName>
    </recommendedName>
    <alternativeName>
        <fullName evidence="8">Bifunctional [protein-PII] modification enzyme</fullName>
    </alternativeName>
    <alternativeName>
        <fullName evidence="8">Bifunctional nitrogen sensor protein</fullName>
    </alternativeName>
    <domain>
        <recommendedName>
            <fullName evidence="8">[Protein-PII] uridylyltransferase</fullName>
            <shortName evidence="8">PII uridylyltransferase</shortName>
            <shortName evidence="8">UTase</shortName>
            <ecNumber evidence="8">2.7.7.59</ecNumber>
        </recommendedName>
    </domain>
    <domain>
        <recommendedName>
            <fullName evidence="8">[Protein-PII]-UMP uridylyl-removing enzyme</fullName>
            <shortName evidence="8">UR</shortName>
            <ecNumber evidence="8">3.1.4.-</ecNumber>
        </recommendedName>
    </domain>
</protein>
<dbReference type="InterPro" id="IPR002912">
    <property type="entry name" value="ACT_dom"/>
</dbReference>
<comment type="caution">
    <text evidence="8">Lacks conserved residue(s) required for the propagation of feature annotation.</text>
</comment>
<evidence type="ECO:0000256" key="4">
    <source>
        <dbReference type="ARBA" id="ARBA00022801"/>
    </source>
</evidence>
<dbReference type="SUPFAM" id="SSF81593">
    <property type="entry name" value="Nucleotidyltransferase substrate binding subunit/domain"/>
    <property type="match status" value="1"/>
</dbReference>
<dbReference type="InterPro" id="IPR013546">
    <property type="entry name" value="PII_UdlTrfase/GS_AdlTrfase"/>
</dbReference>
<dbReference type="AlphaFoldDB" id="A0A5Q2Q6N8"/>
<comment type="catalytic activity">
    <reaction evidence="8">
        <text>[protein-PII]-L-tyrosine + UTP = [protein-PII]-uridylyl-L-tyrosine + diphosphate</text>
        <dbReference type="Rhea" id="RHEA:13673"/>
        <dbReference type="Rhea" id="RHEA-COMP:12147"/>
        <dbReference type="Rhea" id="RHEA-COMP:12148"/>
        <dbReference type="ChEBI" id="CHEBI:33019"/>
        <dbReference type="ChEBI" id="CHEBI:46398"/>
        <dbReference type="ChEBI" id="CHEBI:46858"/>
        <dbReference type="ChEBI" id="CHEBI:90602"/>
        <dbReference type="EC" id="2.7.7.59"/>
    </reaction>
</comment>
<comment type="catalytic activity">
    <reaction evidence="8">
        <text>[protein-PII]-uridylyl-L-tyrosine + H2O = [protein-PII]-L-tyrosine + UMP + H(+)</text>
        <dbReference type="Rhea" id="RHEA:48600"/>
        <dbReference type="Rhea" id="RHEA-COMP:12147"/>
        <dbReference type="Rhea" id="RHEA-COMP:12148"/>
        <dbReference type="ChEBI" id="CHEBI:15377"/>
        <dbReference type="ChEBI" id="CHEBI:15378"/>
        <dbReference type="ChEBI" id="CHEBI:46858"/>
        <dbReference type="ChEBI" id="CHEBI:57865"/>
        <dbReference type="ChEBI" id="CHEBI:90602"/>
    </reaction>
</comment>
<keyword evidence="13" id="KW-1185">Reference proteome</keyword>
<feature type="region of interest" description="Disordered" evidence="9">
    <location>
        <begin position="157"/>
        <end position="181"/>
    </location>
</feature>
<evidence type="ECO:0000256" key="6">
    <source>
        <dbReference type="ARBA" id="ARBA00023268"/>
    </source>
</evidence>